<sequence>MHLACYCIQRHFWMISPAAAVIPLEQQKSWRPVDASFFFASRTIGVKSGAKSVDRLPCVRCDMRSAMFVSLTRCGKDLIPLSLGAIVGSRDPSSAARIVEFGVLDSLVRTCLDGTLIPRDNQSGRSTGSVDSLYRPAVISVNIISNNSAPDHSS</sequence>
<name>A0AAV4HEW8_9GAST</name>
<proteinExistence type="predicted"/>
<dbReference type="AlphaFoldDB" id="A0AAV4HEW8"/>
<comment type="caution">
    <text evidence="1">The sequence shown here is derived from an EMBL/GenBank/DDBJ whole genome shotgun (WGS) entry which is preliminary data.</text>
</comment>
<keyword evidence="2" id="KW-1185">Reference proteome</keyword>
<organism evidence="1 2">
    <name type="scientific">Elysia marginata</name>
    <dbReference type="NCBI Taxonomy" id="1093978"/>
    <lineage>
        <taxon>Eukaryota</taxon>
        <taxon>Metazoa</taxon>
        <taxon>Spiralia</taxon>
        <taxon>Lophotrochozoa</taxon>
        <taxon>Mollusca</taxon>
        <taxon>Gastropoda</taxon>
        <taxon>Heterobranchia</taxon>
        <taxon>Euthyneura</taxon>
        <taxon>Panpulmonata</taxon>
        <taxon>Sacoglossa</taxon>
        <taxon>Placobranchoidea</taxon>
        <taxon>Plakobranchidae</taxon>
        <taxon>Elysia</taxon>
    </lineage>
</organism>
<evidence type="ECO:0000313" key="1">
    <source>
        <dbReference type="EMBL" id="GFR95370.1"/>
    </source>
</evidence>
<reference evidence="1 2" key="1">
    <citation type="journal article" date="2021" name="Elife">
        <title>Chloroplast acquisition without the gene transfer in kleptoplastic sea slugs, Plakobranchus ocellatus.</title>
        <authorList>
            <person name="Maeda T."/>
            <person name="Takahashi S."/>
            <person name="Yoshida T."/>
            <person name="Shimamura S."/>
            <person name="Takaki Y."/>
            <person name="Nagai Y."/>
            <person name="Toyoda A."/>
            <person name="Suzuki Y."/>
            <person name="Arimoto A."/>
            <person name="Ishii H."/>
            <person name="Satoh N."/>
            <person name="Nishiyama T."/>
            <person name="Hasebe M."/>
            <person name="Maruyama T."/>
            <person name="Minagawa J."/>
            <person name="Obokata J."/>
            <person name="Shigenobu S."/>
        </authorList>
    </citation>
    <scope>NUCLEOTIDE SEQUENCE [LARGE SCALE GENOMIC DNA]</scope>
</reference>
<gene>
    <name evidence="1" type="ORF">ElyMa_002691900</name>
</gene>
<protein>
    <submittedName>
        <fullName evidence="1">Uncharacterized protein</fullName>
    </submittedName>
</protein>
<accession>A0AAV4HEW8</accession>
<dbReference type="Proteomes" id="UP000762676">
    <property type="component" value="Unassembled WGS sequence"/>
</dbReference>
<dbReference type="EMBL" id="BMAT01005544">
    <property type="protein sequence ID" value="GFR95370.1"/>
    <property type="molecule type" value="Genomic_DNA"/>
</dbReference>
<evidence type="ECO:0000313" key="2">
    <source>
        <dbReference type="Proteomes" id="UP000762676"/>
    </source>
</evidence>